<dbReference type="PROSITE" id="PS50887">
    <property type="entry name" value="GGDEF"/>
    <property type="match status" value="1"/>
</dbReference>
<evidence type="ECO:0000313" key="5">
    <source>
        <dbReference type="Proteomes" id="UP001157914"/>
    </source>
</evidence>
<keyword evidence="1" id="KW-0472">Membrane</keyword>
<dbReference type="NCBIfam" id="TIGR00254">
    <property type="entry name" value="GGDEF"/>
    <property type="match status" value="1"/>
</dbReference>
<feature type="transmembrane region" description="Helical" evidence="1">
    <location>
        <begin position="278"/>
        <end position="302"/>
    </location>
</feature>
<evidence type="ECO:0000313" key="4">
    <source>
        <dbReference type="EMBL" id="SMP25855.1"/>
    </source>
</evidence>
<reference evidence="4 5" key="1">
    <citation type="submission" date="2017-05" db="EMBL/GenBank/DDBJ databases">
        <authorList>
            <person name="Varghese N."/>
            <person name="Submissions S."/>
        </authorList>
    </citation>
    <scope>NUCLEOTIDE SEQUENCE [LARGE SCALE GENOMIC DNA]</scope>
    <source>
        <strain evidence="4 5">DSM 15949</strain>
    </source>
</reference>
<dbReference type="Gene3D" id="3.30.70.270">
    <property type="match status" value="1"/>
</dbReference>
<evidence type="ECO:0000256" key="1">
    <source>
        <dbReference type="SAM" id="Phobius"/>
    </source>
</evidence>
<feature type="domain" description="GGDEF" evidence="3">
    <location>
        <begin position="347"/>
        <end position="480"/>
    </location>
</feature>
<dbReference type="SUPFAM" id="SSF55073">
    <property type="entry name" value="Nucleotide cyclase"/>
    <property type="match status" value="1"/>
</dbReference>
<dbReference type="SUPFAM" id="SSF141868">
    <property type="entry name" value="EAL domain-like"/>
    <property type="match status" value="1"/>
</dbReference>
<keyword evidence="5" id="KW-1185">Reference proteome</keyword>
<protein>
    <submittedName>
        <fullName evidence="4">Diguanylate cyclase (GGDEF) domain-containing protein</fullName>
    </submittedName>
</protein>
<dbReference type="CDD" id="cd01948">
    <property type="entry name" value="EAL"/>
    <property type="match status" value="1"/>
</dbReference>
<dbReference type="InterPro" id="IPR035919">
    <property type="entry name" value="EAL_sf"/>
</dbReference>
<dbReference type="InterPro" id="IPR043128">
    <property type="entry name" value="Rev_trsase/Diguanyl_cyclase"/>
</dbReference>
<dbReference type="InterPro" id="IPR001633">
    <property type="entry name" value="EAL_dom"/>
</dbReference>
<sequence length="765" mass="83608">MVSKVHIRGWLTGLIVFLLAPSLLFASLWFYNKFENVSAIDHSLKGLYLVQAVGPLMQEKALTGEVTANNDRLQDALLQFAGDRYAEDFLADLNKFKAEPDAAKAIRSARDLVRSSFQIAKMGGSVSYEAMAIPGLVADTLLAVIVETANMRRNAEMLSGKDVINVWDKMLVPVQGGQFKVAADGASRETLENFAELTGAKAEDLRRAADVYRKANVAYQSEGAKLLSSTIQADTGTDIVTEPVINAYPDLIRATFSLWQNAVDYMHEDLQRQRAETLFAVSLAGLVGGSVIIVAFGIAIALTRALAQRTQQEFENLGLHDPLTGLPNRQALLKTINALAKAKLPSKRIGVLTLDIRQFKKINDQYGDQIGDAFLRDIAAELMQFAEPDDFLSRTGGTEFVLLRPNVIYAKEFKTLGDAIINELGKDRYVDLHKANLDTNIGMFLSAPGEAVTDQCLIDAALAMRASKQKGPRHSELFTKDMRAIFEEYGETAKNVLKALKEETIMPWFQPQVDIHTGEVVGAEALVRWIDKDIVRFPGSFLPAAMDAGYMSLIEAAVRDQTLELAACMEKQTRRSIHFGLNLSADLLASREAVNSLVQKVRQFGLTPSMVSVEILEAVMIDESAAMPIKENIAHLSSLGFHIELDDFGTGHSSISSLRDLKVDRVKIDRSFVAGVDGDPGLQKFTSALINLAKSLDIAVLAEGVETEGERAWLAANGCDVIQGFLISKAIPKDAFMGMVLRQDHLMRAPPPDLGEPAVAVAAKA</sequence>
<dbReference type="InterPro" id="IPR050706">
    <property type="entry name" value="Cyclic-di-GMP_PDE-like"/>
</dbReference>
<evidence type="ECO:0000259" key="3">
    <source>
        <dbReference type="PROSITE" id="PS50887"/>
    </source>
</evidence>
<dbReference type="EMBL" id="FXTT01000003">
    <property type="protein sequence ID" value="SMP25855.1"/>
    <property type="molecule type" value="Genomic_DNA"/>
</dbReference>
<dbReference type="Pfam" id="PF00990">
    <property type="entry name" value="GGDEF"/>
    <property type="match status" value="1"/>
</dbReference>
<evidence type="ECO:0000259" key="2">
    <source>
        <dbReference type="PROSITE" id="PS50883"/>
    </source>
</evidence>
<proteinExistence type="predicted"/>
<dbReference type="SMART" id="SM00052">
    <property type="entry name" value="EAL"/>
    <property type="match status" value="1"/>
</dbReference>
<comment type="caution">
    <text evidence="4">The sequence shown here is derived from an EMBL/GenBank/DDBJ whole genome shotgun (WGS) entry which is preliminary data.</text>
</comment>
<dbReference type="InterPro" id="IPR029787">
    <property type="entry name" value="Nucleotide_cyclase"/>
</dbReference>
<dbReference type="InterPro" id="IPR000160">
    <property type="entry name" value="GGDEF_dom"/>
</dbReference>
<dbReference type="PANTHER" id="PTHR33121">
    <property type="entry name" value="CYCLIC DI-GMP PHOSPHODIESTERASE PDEF"/>
    <property type="match status" value="1"/>
</dbReference>
<dbReference type="Pfam" id="PF00563">
    <property type="entry name" value="EAL"/>
    <property type="match status" value="1"/>
</dbReference>
<keyword evidence="1" id="KW-1133">Transmembrane helix</keyword>
<feature type="domain" description="EAL" evidence="2">
    <location>
        <begin position="489"/>
        <end position="744"/>
    </location>
</feature>
<organism evidence="4 5">
    <name type="scientific">Roseibium denhamense</name>
    <dbReference type="NCBI Taxonomy" id="76305"/>
    <lineage>
        <taxon>Bacteria</taxon>
        <taxon>Pseudomonadati</taxon>
        <taxon>Pseudomonadota</taxon>
        <taxon>Alphaproteobacteria</taxon>
        <taxon>Hyphomicrobiales</taxon>
        <taxon>Stappiaceae</taxon>
        <taxon>Roseibium</taxon>
    </lineage>
</organism>
<accession>A0ABY1P468</accession>
<dbReference type="Proteomes" id="UP001157914">
    <property type="component" value="Unassembled WGS sequence"/>
</dbReference>
<dbReference type="Gene3D" id="3.20.20.450">
    <property type="entry name" value="EAL domain"/>
    <property type="match status" value="1"/>
</dbReference>
<dbReference type="PANTHER" id="PTHR33121:SF70">
    <property type="entry name" value="SIGNALING PROTEIN YKOW"/>
    <property type="match status" value="1"/>
</dbReference>
<name>A0ABY1P468_9HYPH</name>
<dbReference type="CDD" id="cd01949">
    <property type="entry name" value="GGDEF"/>
    <property type="match status" value="1"/>
</dbReference>
<dbReference type="PROSITE" id="PS50883">
    <property type="entry name" value="EAL"/>
    <property type="match status" value="1"/>
</dbReference>
<dbReference type="SMART" id="SM00267">
    <property type="entry name" value="GGDEF"/>
    <property type="match status" value="1"/>
</dbReference>
<keyword evidence="1" id="KW-0812">Transmembrane</keyword>
<gene>
    <name evidence="4" type="ORF">SAMN06265374_2619</name>
</gene>